<feature type="region of interest" description="Disordered" evidence="1">
    <location>
        <begin position="42"/>
        <end position="92"/>
    </location>
</feature>
<sequence>MAQQFRIRHQHALLLAALFATPLVHAQLSDLPDLSTATQATALSSDSSTVESSTESTTAASTTAASTSESSAATTDSANSDSSSTPSASVSISTGASTTVTNLLTNAPTIAGAGIPPIGVPDTAGAPYMQKSTLPEGTVFIVVGAILAFFGACVLFWRALVAWSINRNVKRAALASVRGASEKSSGRGYNPAKGSSPYYDHNKGYATAGSNMSLDALTSAGKPVKPFKDSDMGRSSTPPPPASLFFSPTADARQSVIGLSRNNDYPGSRASSYLPAGYYSSPSAHAAGGEQRTTIGGSLAPYAQQRPTSTYSPPVSPNLPPSSHRVSHSAGVPRASSRDALRPPHSRESTTLAGSRPGSYMGLDSRNSYVQRSASPGPGASDVYNSNSSPAINLSSSHLGVRGSGAATPEHGLAGSRAPSAYFEDLMENHGMGPRERF</sequence>
<evidence type="ECO:0000313" key="5">
    <source>
        <dbReference type="Proteomes" id="UP000799441"/>
    </source>
</evidence>
<dbReference type="EMBL" id="MU003797">
    <property type="protein sequence ID" value="KAF2720644.1"/>
    <property type="molecule type" value="Genomic_DNA"/>
</dbReference>
<dbReference type="GO" id="GO:0000324">
    <property type="term" value="C:fungal-type vacuole"/>
    <property type="evidence" value="ECO:0007669"/>
    <property type="project" value="TreeGrafter"/>
</dbReference>
<protein>
    <submittedName>
        <fullName evidence="4">Uncharacterized protein</fullName>
    </submittedName>
</protein>
<feature type="region of interest" description="Disordered" evidence="1">
    <location>
        <begin position="223"/>
        <end position="247"/>
    </location>
</feature>
<keyword evidence="3" id="KW-0732">Signal</keyword>
<dbReference type="PANTHER" id="PTHR36089:SF1">
    <property type="entry name" value="CHITIN SYNTHASE 3 COMPLEX PROTEIN CSI2-RELATED"/>
    <property type="match status" value="1"/>
</dbReference>
<feature type="transmembrane region" description="Helical" evidence="2">
    <location>
        <begin position="139"/>
        <end position="161"/>
    </location>
</feature>
<comment type="caution">
    <text evidence="4">The sequence shown here is derived from an EMBL/GenBank/DDBJ whole genome shotgun (WGS) entry which is preliminary data.</text>
</comment>
<dbReference type="AlphaFoldDB" id="A0A9P4UNF8"/>
<organism evidence="4 5">
    <name type="scientific">Polychaeton citri CBS 116435</name>
    <dbReference type="NCBI Taxonomy" id="1314669"/>
    <lineage>
        <taxon>Eukaryota</taxon>
        <taxon>Fungi</taxon>
        <taxon>Dikarya</taxon>
        <taxon>Ascomycota</taxon>
        <taxon>Pezizomycotina</taxon>
        <taxon>Dothideomycetes</taxon>
        <taxon>Dothideomycetidae</taxon>
        <taxon>Capnodiales</taxon>
        <taxon>Capnodiaceae</taxon>
        <taxon>Polychaeton</taxon>
    </lineage>
</organism>
<evidence type="ECO:0000256" key="3">
    <source>
        <dbReference type="SAM" id="SignalP"/>
    </source>
</evidence>
<feature type="region of interest" description="Disordered" evidence="1">
    <location>
        <begin position="176"/>
        <end position="195"/>
    </location>
</feature>
<gene>
    <name evidence="4" type="ORF">K431DRAFT_285561</name>
</gene>
<dbReference type="PANTHER" id="PTHR36089">
    <property type="entry name" value="CHITIN SYNTHASE 3 COMPLEX PROTEIN CSI2-RELATED"/>
    <property type="match status" value="1"/>
</dbReference>
<reference evidence="4" key="1">
    <citation type="journal article" date="2020" name="Stud. Mycol.">
        <title>101 Dothideomycetes genomes: a test case for predicting lifestyles and emergence of pathogens.</title>
        <authorList>
            <person name="Haridas S."/>
            <person name="Albert R."/>
            <person name="Binder M."/>
            <person name="Bloem J."/>
            <person name="Labutti K."/>
            <person name="Salamov A."/>
            <person name="Andreopoulos B."/>
            <person name="Baker S."/>
            <person name="Barry K."/>
            <person name="Bills G."/>
            <person name="Bluhm B."/>
            <person name="Cannon C."/>
            <person name="Castanera R."/>
            <person name="Culley D."/>
            <person name="Daum C."/>
            <person name="Ezra D."/>
            <person name="Gonzalez J."/>
            <person name="Henrissat B."/>
            <person name="Kuo A."/>
            <person name="Liang C."/>
            <person name="Lipzen A."/>
            <person name="Lutzoni F."/>
            <person name="Magnuson J."/>
            <person name="Mondo S."/>
            <person name="Nolan M."/>
            <person name="Ohm R."/>
            <person name="Pangilinan J."/>
            <person name="Park H.-J."/>
            <person name="Ramirez L."/>
            <person name="Alfaro M."/>
            <person name="Sun H."/>
            <person name="Tritt A."/>
            <person name="Yoshinaga Y."/>
            <person name="Zwiers L.-H."/>
            <person name="Turgeon B."/>
            <person name="Goodwin S."/>
            <person name="Spatafora J."/>
            <person name="Crous P."/>
            <person name="Grigoriev I."/>
        </authorList>
    </citation>
    <scope>NUCLEOTIDE SEQUENCE</scope>
    <source>
        <strain evidence="4">CBS 116435</strain>
    </source>
</reference>
<name>A0A9P4UNF8_9PEZI</name>
<evidence type="ECO:0000256" key="2">
    <source>
        <dbReference type="SAM" id="Phobius"/>
    </source>
</evidence>
<feature type="signal peptide" evidence="3">
    <location>
        <begin position="1"/>
        <end position="26"/>
    </location>
</feature>
<keyword evidence="5" id="KW-1185">Reference proteome</keyword>
<proteinExistence type="predicted"/>
<keyword evidence="2" id="KW-0812">Transmembrane</keyword>
<feature type="region of interest" description="Disordered" evidence="1">
    <location>
        <begin position="302"/>
        <end position="388"/>
    </location>
</feature>
<feature type="compositionally biased region" description="Basic and acidic residues" evidence="1">
    <location>
        <begin position="336"/>
        <end position="348"/>
    </location>
</feature>
<keyword evidence="2" id="KW-1133">Transmembrane helix</keyword>
<accession>A0A9P4UNF8</accession>
<feature type="chain" id="PRO_5040266968" evidence="3">
    <location>
        <begin position="27"/>
        <end position="438"/>
    </location>
</feature>
<dbReference type="OrthoDB" id="4065319at2759"/>
<feature type="compositionally biased region" description="Polar residues" evidence="1">
    <location>
        <begin position="365"/>
        <end position="374"/>
    </location>
</feature>
<dbReference type="InterPro" id="IPR051009">
    <property type="entry name" value="PRM"/>
</dbReference>
<dbReference type="Proteomes" id="UP000799441">
    <property type="component" value="Unassembled WGS sequence"/>
</dbReference>
<evidence type="ECO:0000313" key="4">
    <source>
        <dbReference type="EMBL" id="KAF2720644.1"/>
    </source>
</evidence>
<keyword evidence="2" id="KW-0472">Membrane</keyword>
<evidence type="ECO:0000256" key="1">
    <source>
        <dbReference type="SAM" id="MobiDB-lite"/>
    </source>
</evidence>